<dbReference type="RefSeq" id="WP_132465483.1">
    <property type="nucleotide sequence ID" value="NZ_SLXP01000016.1"/>
</dbReference>
<comment type="function">
    <text evidence="5">Catalyzes the cleavage of L-allo-threonine and L-threonine to glycine and acetaldehyde.</text>
</comment>
<dbReference type="Proteomes" id="UP000294835">
    <property type="component" value="Unassembled WGS sequence"/>
</dbReference>
<dbReference type="InterPro" id="IPR015421">
    <property type="entry name" value="PyrdxlP-dep_Trfase_major"/>
</dbReference>
<dbReference type="AlphaFoldDB" id="A0A4R2PXH9"/>
<dbReference type="InterPro" id="IPR015422">
    <property type="entry name" value="PyrdxlP-dep_Trfase_small"/>
</dbReference>
<organism evidence="7 8">
    <name type="scientific">Rhodovulum marinum</name>
    <dbReference type="NCBI Taxonomy" id="320662"/>
    <lineage>
        <taxon>Bacteria</taxon>
        <taxon>Pseudomonadati</taxon>
        <taxon>Pseudomonadota</taxon>
        <taxon>Alphaproteobacteria</taxon>
        <taxon>Rhodobacterales</taxon>
        <taxon>Paracoccaceae</taxon>
        <taxon>Rhodovulum</taxon>
    </lineage>
</organism>
<dbReference type="InterPro" id="IPR001597">
    <property type="entry name" value="ArAA_b-elim_lyase/Thr_aldolase"/>
</dbReference>
<comment type="subunit">
    <text evidence="3">Homotetramer.</text>
</comment>
<dbReference type="InterPro" id="IPR015424">
    <property type="entry name" value="PyrdxlP-dep_Trfase"/>
</dbReference>
<evidence type="ECO:0000256" key="3">
    <source>
        <dbReference type="ARBA" id="ARBA00011881"/>
    </source>
</evidence>
<name>A0A4R2PXH9_9RHOB</name>
<dbReference type="EMBL" id="SLXP01000016">
    <property type="protein sequence ID" value="TCP38891.1"/>
    <property type="molecule type" value="Genomic_DNA"/>
</dbReference>
<evidence type="ECO:0000313" key="7">
    <source>
        <dbReference type="EMBL" id="TCP38891.1"/>
    </source>
</evidence>
<comment type="catalytic activity">
    <reaction evidence="5">
        <text>L-threonine = acetaldehyde + glycine</text>
        <dbReference type="Rhea" id="RHEA:19625"/>
        <dbReference type="ChEBI" id="CHEBI:15343"/>
        <dbReference type="ChEBI" id="CHEBI:57305"/>
        <dbReference type="ChEBI" id="CHEBI:57926"/>
        <dbReference type="EC" id="4.1.2.48"/>
    </reaction>
</comment>
<gene>
    <name evidence="7" type="ORF">EV662_11645</name>
</gene>
<comment type="catalytic activity">
    <reaction evidence="5">
        <text>L-allo-threonine = acetaldehyde + glycine</text>
        <dbReference type="Rhea" id="RHEA:26209"/>
        <dbReference type="ChEBI" id="CHEBI:15343"/>
        <dbReference type="ChEBI" id="CHEBI:57305"/>
        <dbReference type="ChEBI" id="CHEBI:58585"/>
        <dbReference type="EC" id="4.1.2.48"/>
    </reaction>
</comment>
<evidence type="ECO:0000256" key="2">
    <source>
        <dbReference type="ARBA" id="ARBA00006966"/>
    </source>
</evidence>
<protein>
    <recommendedName>
        <fullName evidence="5">L-threonine aldolase</fullName>
        <ecNumber evidence="5">4.1.2.48</ecNumber>
    </recommendedName>
</protein>
<dbReference type="GO" id="GO:0006567">
    <property type="term" value="P:L-threonine catabolic process"/>
    <property type="evidence" value="ECO:0007669"/>
    <property type="project" value="UniProtKB-UniRule"/>
</dbReference>
<dbReference type="Gene3D" id="3.40.640.10">
    <property type="entry name" value="Type I PLP-dependent aspartate aminotransferase-like (Major domain)"/>
    <property type="match status" value="1"/>
</dbReference>
<evidence type="ECO:0000256" key="4">
    <source>
        <dbReference type="ARBA" id="ARBA00022898"/>
    </source>
</evidence>
<comment type="similarity">
    <text evidence="2 5">Belongs to the threonine aldolase family.</text>
</comment>
<feature type="domain" description="Aromatic amino acid beta-eliminating lyase/threonine aldolase" evidence="6">
    <location>
        <begin position="3"/>
        <end position="291"/>
    </location>
</feature>
<proteinExistence type="inferred from homology"/>
<reference evidence="7 8" key="1">
    <citation type="submission" date="2019-03" db="EMBL/GenBank/DDBJ databases">
        <title>Genomic Encyclopedia of Type Strains, Phase IV (KMG-IV): sequencing the most valuable type-strain genomes for metagenomic binning, comparative biology and taxonomic classification.</title>
        <authorList>
            <person name="Goeker M."/>
        </authorList>
    </citation>
    <scope>NUCLEOTIDE SEQUENCE [LARGE SCALE GENOMIC DNA]</scope>
    <source>
        <strain evidence="7 8">DSM 18063</strain>
    </source>
</reference>
<comment type="caution">
    <text evidence="7">The sequence shown here is derived from an EMBL/GenBank/DDBJ whole genome shotgun (WGS) entry which is preliminary data.</text>
</comment>
<keyword evidence="8" id="KW-1185">Reference proteome</keyword>
<dbReference type="Gene3D" id="3.90.1150.10">
    <property type="entry name" value="Aspartate Aminotransferase, domain 1"/>
    <property type="match status" value="1"/>
</dbReference>
<dbReference type="GO" id="GO:0008732">
    <property type="term" value="F:L-allo-threonine aldolase activity"/>
    <property type="evidence" value="ECO:0007669"/>
    <property type="project" value="RHEA"/>
</dbReference>
<dbReference type="SUPFAM" id="SSF53383">
    <property type="entry name" value="PLP-dependent transferases"/>
    <property type="match status" value="1"/>
</dbReference>
<evidence type="ECO:0000256" key="1">
    <source>
        <dbReference type="ARBA" id="ARBA00001933"/>
    </source>
</evidence>
<dbReference type="PANTHER" id="PTHR48097:SF5">
    <property type="entry name" value="LOW SPECIFICITY L-THREONINE ALDOLASE"/>
    <property type="match status" value="1"/>
</dbReference>
<dbReference type="PANTHER" id="PTHR48097">
    <property type="entry name" value="L-THREONINE ALDOLASE-RELATED"/>
    <property type="match status" value="1"/>
</dbReference>
<evidence type="ECO:0000256" key="5">
    <source>
        <dbReference type="PIRNR" id="PIRNR038940"/>
    </source>
</evidence>
<keyword evidence="5" id="KW-0456">Lyase</keyword>
<evidence type="ECO:0000313" key="8">
    <source>
        <dbReference type="Proteomes" id="UP000294835"/>
    </source>
</evidence>
<dbReference type="InterPro" id="IPR026273">
    <property type="entry name" value="Low_specificity_L-TA_bact"/>
</dbReference>
<dbReference type="Pfam" id="PF01212">
    <property type="entry name" value="Beta_elim_lyase"/>
    <property type="match status" value="1"/>
</dbReference>
<sequence>MHFASDNTSPVPPQVLEALIEANHGYAMPYGNDVATTDLRDTIRATFEAPEAEVYLVATGTAANALALACLCPPWATVYCHRNAHVEEDECGAPEFYTGGAKLTLLDGADAKIDPAALDRAIGFTARAGVHNVQRGAVSITNATEAGAVYSPAEVAAIAAVARAAGLPVHMDGARFANAVVAAGCTPAEMTWKAGVDVLTFGGTKNGLMGVEAVVLFDPARAWEFELRRKRGGHLFSKHRYLTAQMAAYLDDDLWLKLAERANAAAARLSAGLAAIPGASLLHPTQANAVFAAWPREGHRRAQKAGAQYYLWPMDQSLEGAGDVPLSARLVCSWCTTDDEVDAFLALIDGGPEPDPVHVPG</sequence>
<dbReference type="PIRSF" id="PIRSF038940">
    <property type="entry name" value="Low_specificity_LTA"/>
    <property type="match status" value="1"/>
</dbReference>
<dbReference type="EC" id="4.1.2.48" evidence="5"/>
<dbReference type="OrthoDB" id="9774495at2"/>
<evidence type="ECO:0000259" key="6">
    <source>
        <dbReference type="Pfam" id="PF01212"/>
    </source>
</evidence>
<keyword evidence="4 5" id="KW-0663">Pyridoxal phosphate</keyword>
<accession>A0A4R2PXH9</accession>
<comment type="cofactor">
    <cofactor evidence="1 5">
        <name>pyridoxal 5'-phosphate</name>
        <dbReference type="ChEBI" id="CHEBI:597326"/>
    </cofactor>
</comment>